<dbReference type="EMBL" id="JBBMFC010000011">
    <property type="protein sequence ID" value="MEQ2578698.1"/>
    <property type="molecule type" value="Genomic_DNA"/>
</dbReference>
<proteinExistence type="predicted"/>
<evidence type="ECO:0000256" key="6">
    <source>
        <dbReference type="ARBA" id="ARBA00022759"/>
    </source>
</evidence>
<dbReference type="PANTHER" id="PTHR30001">
    <property type="entry name" value="RIBONUCLEASE"/>
    <property type="match status" value="1"/>
</dbReference>
<dbReference type="InterPro" id="IPR012340">
    <property type="entry name" value="NA-bd_OB-fold"/>
</dbReference>
<dbReference type="SMART" id="SM00316">
    <property type="entry name" value="S1"/>
    <property type="match status" value="1"/>
</dbReference>
<name>A0ABV1I186_9FIRM</name>
<feature type="domain" description="S1 motif" evidence="11">
    <location>
        <begin position="40"/>
        <end position="114"/>
    </location>
</feature>
<dbReference type="SUPFAM" id="SSF50249">
    <property type="entry name" value="Nucleic acid-binding proteins"/>
    <property type="match status" value="1"/>
</dbReference>
<accession>A0ABV1I186</accession>
<evidence type="ECO:0000256" key="3">
    <source>
        <dbReference type="ARBA" id="ARBA00022519"/>
    </source>
</evidence>
<evidence type="ECO:0000256" key="4">
    <source>
        <dbReference type="ARBA" id="ARBA00022722"/>
    </source>
</evidence>
<keyword evidence="13" id="KW-1185">Reference proteome</keyword>
<dbReference type="PROSITE" id="PS50126">
    <property type="entry name" value="S1"/>
    <property type="match status" value="1"/>
</dbReference>
<dbReference type="CDD" id="cd04453">
    <property type="entry name" value="S1_RNase_E"/>
    <property type="match status" value="1"/>
</dbReference>
<dbReference type="RefSeq" id="WP_349144287.1">
    <property type="nucleotide sequence ID" value="NZ_JBBMFC010000011.1"/>
</dbReference>
<evidence type="ECO:0000313" key="12">
    <source>
        <dbReference type="EMBL" id="MEQ2578698.1"/>
    </source>
</evidence>
<dbReference type="InterPro" id="IPR003029">
    <property type="entry name" value="S1_domain"/>
</dbReference>
<keyword evidence="8" id="KW-0460">Magnesium</keyword>
<keyword evidence="9" id="KW-0694">RNA-binding</keyword>
<dbReference type="InterPro" id="IPR004659">
    <property type="entry name" value="RNase_E/G"/>
</dbReference>
<keyword evidence="6" id="KW-0255">Endonuclease</keyword>
<reference evidence="12 13" key="1">
    <citation type="submission" date="2024-03" db="EMBL/GenBank/DDBJ databases">
        <title>Human intestinal bacterial collection.</title>
        <authorList>
            <person name="Pauvert C."/>
            <person name="Hitch T.C.A."/>
            <person name="Clavel T."/>
        </authorList>
    </citation>
    <scope>NUCLEOTIDE SEQUENCE [LARGE SCALE GENOMIC DNA]</scope>
    <source>
        <strain evidence="12 13">CLA-AA-H78B</strain>
    </source>
</reference>
<dbReference type="Gene3D" id="2.40.50.140">
    <property type="entry name" value="Nucleic acid-binding proteins"/>
    <property type="match status" value="1"/>
</dbReference>
<keyword evidence="10" id="KW-0472">Membrane</keyword>
<keyword evidence="7" id="KW-0378">Hydrolase</keyword>
<dbReference type="Pfam" id="PF10150">
    <property type="entry name" value="RNase_E_G"/>
    <property type="match status" value="1"/>
</dbReference>
<gene>
    <name evidence="12" type="ORF">WMO62_07570</name>
</gene>
<evidence type="ECO:0000256" key="10">
    <source>
        <dbReference type="ARBA" id="ARBA00023136"/>
    </source>
</evidence>
<keyword evidence="2" id="KW-1003">Cell membrane</keyword>
<evidence type="ECO:0000256" key="9">
    <source>
        <dbReference type="ARBA" id="ARBA00022884"/>
    </source>
</evidence>
<evidence type="ECO:0000313" key="13">
    <source>
        <dbReference type="Proteomes" id="UP001470288"/>
    </source>
</evidence>
<keyword evidence="3" id="KW-0997">Cell inner membrane</keyword>
<organism evidence="12 13">
    <name type="scientific">Hominiventricola aquisgranensis</name>
    <dbReference type="NCBI Taxonomy" id="3133164"/>
    <lineage>
        <taxon>Bacteria</taxon>
        <taxon>Bacillati</taxon>
        <taxon>Bacillota</taxon>
        <taxon>Clostridia</taxon>
        <taxon>Lachnospirales</taxon>
        <taxon>Lachnospiraceae</taxon>
        <taxon>Hominiventricola</taxon>
    </lineage>
</organism>
<sequence>MDSTRLFTCIQEGVLADALYEDGKLMELSLHPLEHASILGNIYIGKVRNIVKNIQAAFVEIENGMLCYLPLEDAQAPVYTKPKKEGQPLVQGDELLVQVSREAVKTKQPSVTTKISMNGKYLVFTIGNGKLGCSGKLSGAEKTRLRQWGQEQKLPEDLGMIIRTNASGVAEEDLNTEFVRLMEQYTYLKGPATHRTACSCVLRARPAYLSSVLGSRSNFLKEILTDDKKIYEELSAFLQEEMPEDCNKLRFYEDRSYPLKAAWRLEKGMDEALSTKVWMKSGAYLIIEPTEALTVIDVNTGKCVTGKNKQETIRKINLEAAKETARQLRLRNLSGIIIVDFVDMEDPEDEQRLLETMREQLKYDPMKAAAVDITSLGLMEVTRKKQRKTLKEQAKECGIL</sequence>
<evidence type="ECO:0000256" key="2">
    <source>
        <dbReference type="ARBA" id="ARBA00022475"/>
    </source>
</evidence>
<dbReference type="Proteomes" id="UP001470288">
    <property type="component" value="Unassembled WGS sequence"/>
</dbReference>
<evidence type="ECO:0000256" key="5">
    <source>
        <dbReference type="ARBA" id="ARBA00022723"/>
    </source>
</evidence>
<comment type="cofactor">
    <cofactor evidence="1">
        <name>Mg(2+)</name>
        <dbReference type="ChEBI" id="CHEBI:18420"/>
    </cofactor>
</comment>
<dbReference type="InterPro" id="IPR019307">
    <property type="entry name" value="RNA-bd_AU-1/RNase_E/G"/>
</dbReference>
<comment type="caution">
    <text evidence="12">The sequence shown here is derived from an EMBL/GenBank/DDBJ whole genome shotgun (WGS) entry which is preliminary data.</text>
</comment>
<evidence type="ECO:0000256" key="7">
    <source>
        <dbReference type="ARBA" id="ARBA00022801"/>
    </source>
</evidence>
<keyword evidence="5" id="KW-0479">Metal-binding</keyword>
<dbReference type="PANTHER" id="PTHR30001:SF1">
    <property type="entry name" value="RIBONUCLEASE E_G-LIKE PROTEIN, CHLOROPLASTIC"/>
    <property type="match status" value="1"/>
</dbReference>
<dbReference type="NCBIfam" id="TIGR00757">
    <property type="entry name" value="RNaseEG"/>
    <property type="match status" value="1"/>
</dbReference>
<evidence type="ECO:0000259" key="11">
    <source>
        <dbReference type="PROSITE" id="PS50126"/>
    </source>
</evidence>
<evidence type="ECO:0000256" key="1">
    <source>
        <dbReference type="ARBA" id="ARBA00001946"/>
    </source>
</evidence>
<evidence type="ECO:0000256" key="8">
    <source>
        <dbReference type="ARBA" id="ARBA00022842"/>
    </source>
</evidence>
<protein>
    <submittedName>
        <fullName evidence="12">Rne/Rng family ribonuclease</fullName>
    </submittedName>
</protein>
<keyword evidence="4" id="KW-0540">Nuclease</keyword>